<comment type="similarity">
    <text evidence="2 10">Belongs to the glycosyl hydrolase 38 family.</text>
</comment>
<dbReference type="InterPro" id="IPR011013">
    <property type="entry name" value="Gal_mutarotase_sf_dom"/>
</dbReference>
<dbReference type="GO" id="GO:0046872">
    <property type="term" value="F:metal ion binding"/>
    <property type="evidence" value="ECO:0007669"/>
    <property type="project" value="UniProtKB-KW"/>
</dbReference>
<dbReference type="SUPFAM" id="SSF88713">
    <property type="entry name" value="Glycoside hydrolase/deacetylase"/>
    <property type="match status" value="1"/>
</dbReference>
<keyword evidence="9 10" id="KW-0326">Glycosidase</keyword>
<dbReference type="InterPro" id="IPR011682">
    <property type="entry name" value="Glyco_hydro_38_C"/>
</dbReference>
<reference evidence="12 13" key="1">
    <citation type="submission" date="2023-11" db="EMBL/GenBank/DDBJ databases">
        <title>Halocaridina rubra genome assembly.</title>
        <authorList>
            <person name="Smith C."/>
        </authorList>
    </citation>
    <scope>NUCLEOTIDE SEQUENCE [LARGE SCALE GENOMIC DNA]</scope>
    <source>
        <strain evidence="12">EP-1</strain>
        <tissue evidence="12">Whole</tissue>
    </source>
</reference>
<dbReference type="InterPro" id="IPR013780">
    <property type="entry name" value="Glyco_hydro_b"/>
</dbReference>
<evidence type="ECO:0000256" key="2">
    <source>
        <dbReference type="ARBA" id="ARBA00009792"/>
    </source>
</evidence>
<dbReference type="InterPro" id="IPR011330">
    <property type="entry name" value="Glyco_hydro/deAcase_b/a-brl"/>
</dbReference>
<accession>A0AAN8X0X0</accession>
<dbReference type="EC" id="3.2.1.-" evidence="10"/>
<evidence type="ECO:0000313" key="13">
    <source>
        <dbReference type="Proteomes" id="UP001381693"/>
    </source>
</evidence>
<dbReference type="InterPro" id="IPR027291">
    <property type="entry name" value="Glyco_hydro_38_N_sf"/>
</dbReference>
<dbReference type="InterPro" id="IPR000602">
    <property type="entry name" value="Glyco_hydro_38_N"/>
</dbReference>
<proteinExistence type="inferred from homology"/>
<comment type="catalytic activity">
    <reaction evidence="1">
        <text>Hydrolysis of terminal, non-reducing alpha-D-mannose residues in alpha-D-mannosides.</text>
        <dbReference type="EC" id="3.2.1.24"/>
    </reaction>
</comment>
<dbReference type="SUPFAM" id="SSF74650">
    <property type="entry name" value="Galactose mutarotase-like"/>
    <property type="match status" value="1"/>
</dbReference>
<dbReference type="Gene3D" id="2.60.40.1360">
    <property type="match status" value="1"/>
</dbReference>
<protein>
    <recommendedName>
        <fullName evidence="3 10">Alpha-mannosidase</fullName>
        <ecNumber evidence="10">3.2.1.-</ecNumber>
    </recommendedName>
</protein>
<evidence type="ECO:0000256" key="7">
    <source>
        <dbReference type="ARBA" id="ARBA00023157"/>
    </source>
</evidence>
<dbReference type="InterPro" id="IPR041147">
    <property type="entry name" value="GH38_C"/>
</dbReference>
<dbReference type="InterPro" id="IPR037094">
    <property type="entry name" value="Glyco_hydro_38_cen_sf"/>
</dbReference>
<dbReference type="GO" id="GO:0006013">
    <property type="term" value="P:mannose metabolic process"/>
    <property type="evidence" value="ECO:0007669"/>
    <property type="project" value="InterPro"/>
</dbReference>
<keyword evidence="7" id="KW-1015">Disulfide bond</keyword>
<dbReference type="Pfam" id="PF17677">
    <property type="entry name" value="Glyco_hydro38C2"/>
    <property type="match status" value="1"/>
</dbReference>
<keyword evidence="5 10" id="KW-0378">Hydrolase</keyword>
<dbReference type="Gene3D" id="2.60.40.1180">
    <property type="entry name" value="Golgi alpha-mannosidase II"/>
    <property type="match status" value="1"/>
</dbReference>
<name>A0AAN8X0X0_HALRR</name>
<dbReference type="Pfam" id="PF07748">
    <property type="entry name" value="Glyco_hydro_38C"/>
    <property type="match status" value="1"/>
</dbReference>
<gene>
    <name evidence="12" type="primary">MAN2B1_2</name>
    <name evidence="12" type="ORF">SK128_021307</name>
</gene>
<dbReference type="FunFam" id="1.20.1270.50:FF:000003">
    <property type="entry name" value="Alpha-mannosidase"/>
    <property type="match status" value="1"/>
</dbReference>
<keyword evidence="8" id="KW-0325">Glycoprotein</keyword>
<keyword evidence="13" id="KW-1185">Reference proteome</keyword>
<evidence type="ECO:0000256" key="9">
    <source>
        <dbReference type="ARBA" id="ARBA00023295"/>
    </source>
</evidence>
<dbReference type="InterPro" id="IPR015341">
    <property type="entry name" value="Glyco_hydro_38_cen"/>
</dbReference>
<dbReference type="Proteomes" id="UP001381693">
    <property type="component" value="Unassembled WGS sequence"/>
</dbReference>
<evidence type="ECO:0000313" key="12">
    <source>
        <dbReference type="EMBL" id="KAK7070039.1"/>
    </source>
</evidence>
<evidence type="ECO:0000256" key="10">
    <source>
        <dbReference type="RuleBase" id="RU361199"/>
    </source>
</evidence>
<dbReference type="GO" id="GO:0005764">
    <property type="term" value="C:lysosome"/>
    <property type="evidence" value="ECO:0007669"/>
    <property type="project" value="TreeGrafter"/>
</dbReference>
<evidence type="ECO:0000256" key="6">
    <source>
        <dbReference type="ARBA" id="ARBA00022833"/>
    </source>
</evidence>
<dbReference type="GO" id="GO:0004559">
    <property type="term" value="F:alpha-mannosidase activity"/>
    <property type="evidence" value="ECO:0007669"/>
    <property type="project" value="UniProtKB-EC"/>
</dbReference>
<comment type="cofactor">
    <cofactor evidence="10">
        <name>Zn(2+)</name>
        <dbReference type="ChEBI" id="CHEBI:29105"/>
    </cofactor>
    <text evidence="10">Binds 1 zinc ion per subunit.</text>
</comment>
<dbReference type="EMBL" id="JAXCGZ010015585">
    <property type="protein sequence ID" value="KAK7070039.1"/>
    <property type="molecule type" value="Genomic_DNA"/>
</dbReference>
<dbReference type="Pfam" id="PF01074">
    <property type="entry name" value="Glyco_hydro_38N"/>
    <property type="match status" value="1"/>
</dbReference>
<evidence type="ECO:0000256" key="8">
    <source>
        <dbReference type="ARBA" id="ARBA00023180"/>
    </source>
</evidence>
<dbReference type="PANTHER" id="PTHR11607:SF3">
    <property type="entry name" value="LYSOSOMAL ALPHA-MANNOSIDASE"/>
    <property type="match status" value="1"/>
</dbReference>
<dbReference type="SMART" id="SM00872">
    <property type="entry name" value="Alpha-mann_mid"/>
    <property type="match status" value="1"/>
</dbReference>
<dbReference type="InterPro" id="IPR050843">
    <property type="entry name" value="Glycosyl_Hydrlase_38"/>
</dbReference>
<sequence>MTMGSDFQFTSAAVWYKNLDKLIKYVNARQQNGSNVNVFYSTPSCYLHSLHTANLTWPTKTDDFFPYASNNHSYWTGYFTSRPALKGYVRQTNNFMQAVKQLASFLGFGQDPRLERLKEAMGVLQHHDAVSGTAKQAVTNDYAERLAQGVTESFEMVAETYSKLLPMVPEVEATINPIFCPNLNESSCPPSEKSSAFTVALYNPLGKARKQYPVRIPVPKDAGYTVTDLQGNSVVSQLVPIPENLAKLPGRNSTAEFDLVFLAHEIPPLGFIEYHVQKTNNYRIRKRQMSHVKTPVMDEDFVLNVQERIVLAFDKQTNLLVELGVQKEGGFDLKKVNQTYLWYAGMSGDNSKEEKRASGAYIFRPNGTAPSPIANVVNISFVQGEVVTEIHQTWSPWMSQVLRIYSQDRLNIEMEWLVGSIPIEDGIGKEIINRLVWGDVSTDKIFYTDANGREILKRVKDHRDTWELHNYEPVAGNYYPVNSRLIINTDKGFSAALLNDRSQGGTSLDDGHMELMIHRRLLHDDAFGVGEALNETAFGQGLVVRGKHYLLFSDLASTVCDFGCLQRSLSEEIMLQPVLSFIPTSQDEREWRSTHNTKWSGMNGSLPENVHLLTLEPWLDGSLLLRLEHMYEKEESQGLSDPVTVDLKGLFSGFDIETAVETNLAANQLKKNENRYVWDVGSSHPSMNSINSLREERIHPILQYPEGDLKITLNPMEIRTFILNVKKS</sequence>
<dbReference type="AlphaFoldDB" id="A0AAN8X0X0"/>
<evidence type="ECO:0000256" key="3">
    <source>
        <dbReference type="ARBA" id="ARBA00012752"/>
    </source>
</evidence>
<dbReference type="InterPro" id="IPR028995">
    <property type="entry name" value="Glyco_hydro_57/38_cen_sf"/>
</dbReference>
<comment type="caution">
    <text evidence="12">The sequence shown here is derived from an EMBL/GenBank/DDBJ whole genome shotgun (WGS) entry which is preliminary data.</text>
</comment>
<evidence type="ECO:0000256" key="1">
    <source>
        <dbReference type="ARBA" id="ARBA00000365"/>
    </source>
</evidence>
<dbReference type="Gene3D" id="3.20.110.10">
    <property type="entry name" value="Glycoside hydrolase 38, N terminal domain"/>
    <property type="match status" value="1"/>
</dbReference>
<keyword evidence="4 10" id="KW-0479">Metal-binding</keyword>
<dbReference type="Gene3D" id="1.20.1270.50">
    <property type="entry name" value="Glycoside hydrolase family 38, central domain"/>
    <property type="match status" value="2"/>
</dbReference>
<evidence type="ECO:0000259" key="11">
    <source>
        <dbReference type="SMART" id="SM00872"/>
    </source>
</evidence>
<dbReference type="SUPFAM" id="SSF88688">
    <property type="entry name" value="Families 57/38 glycoside transferase middle domain"/>
    <property type="match status" value="1"/>
</dbReference>
<dbReference type="Pfam" id="PF09261">
    <property type="entry name" value="Alpha-mann_mid"/>
    <property type="match status" value="1"/>
</dbReference>
<evidence type="ECO:0000256" key="5">
    <source>
        <dbReference type="ARBA" id="ARBA00022801"/>
    </source>
</evidence>
<dbReference type="FunFam" id="2.70.98.30:FF:000003">
    <property type="entry name" value="Alpha-mannosidase"/>
    <property type="match status" value="1"/>
</dbReference>
<organism evidence="12 13">
    <name type="scientific">Halocaridina rubra</name>
    <name type="common">Hawaiian red shrimp</name>
    <dbReference type="NCBI Taxonomy" id="373956"/>
    <lineage>
        <taxon>Eukaryota</taxon>
        <taxon>Metazoa</taxon>
        <taxon>Ecdysozoa</taxon>
        <taxon>Arthropoda</taxon>
        <taxon>Crustacea</taxon>
        <taxon>Multicrustacea</taxon>
        <taxon>Malacostraca</taxon>
        <taxon>Eumalacostraca</taxon>
        <taxon>Eucarida</taxon>
        <taxon>Decapoda</taxon>
        <taxon>Pleocyemata</taxon>
        <taxon>Caridea</taxon>
        <taxon>Atyoidea</taxon>
        <taxon>Atyidae</taxon>
        <taxon>Halocaridina</taxon>
    </lineage>
</organism>
<feature type="domain" description="Glycoside hydrolase family 38 central" evidence="11">
    <location>
        <begin position="73"/>
        <end position="146"/>
    </location>
</feature>
<evidence type="ECO:0000256" key="4">
    <source>
        <dbReference type="ARBA" id="ARBA00022723"/>
    </source>
</evidence>
<dbReference type="Gene3D" id="2.70.98.30">
    <property type="entry name" value="Golgi alpha-mannosidase II, domain 4"/>
    <property type="match status" value="1"/>
</dbReference>
<dbReference type="FunFam" id="1.20.1270.50:FF:000002">
    <property type="entry name" value="Alpha-mannosidase"/>
    <property type="match status" value="1"/>
</dbReference>
<keyword evidence="6 10" id="KW-0862">Zinc</keyword>
<dbReference type="GO" id="GO:0030246">
    <property type="term" value="F:carbohydrate binding"/>
    <property type="evidence" value="ECO:0007669"/>
    <property type="project" value="InterPro"/>
</dbReference>
<dbReference type="PANTHER" id="PTHR11607">
    <property type="entry name" value="ALPHA-MANNOSIDASE"/>
    <property type="match status" value="1"/>
</dbReference>